<dbReference type="SUPFAM" id="SSF103473">
    <property type="entry name" value="MFS general substrate transporter"/>
    <property type="match status" value="1"/>
</dbReference>
<evidence type="ECO:0000256" key="2">
    <source>
        <dbReference type="ARBA" id="ARBA00022448"/>
    </source>
</evidence>
<dbReference type="RefSeq" id="WP_016875679.1">
    <property type="nucleotide sequence ID" value="NZ_AJLN01000098.1"/>
</dbReference>
<keyword evidence="9" id="KW-1185">Reference proteome</keyword>
<keyword evidence="2" id="KW-0813">Transport</keyword>
<feature type="transmembrane region" description="Helical" evidence="7">
    <location>
        <begin position="104"/>
        <end position="126"/>
    </location>
</feature>
<dbReference type="InterPro" id="IPR011701">
    <property type="entry name" value="MFS"/>
</dbReference>
<feature type="transmembrane region" description="Helical" evidence="7">
    <location>
        <begin position="77"/>
        <end position="98"/>
    </location>
</feature>
<dbReference type="GO" id="GO:0005886">
    <property type="term" value="C:plasma membrane"/>
    <property type="evidence" value="ECO:0007669"/>
    <property type="project" value="UniProtKB-SubCell"/>
</dbReference>
<evidence type="ECO:0000256" key="5">
    <source>
        <dbReference type="ARBA" id="ARBA00022989"/>
    </source>
</evidence>
<proteinExistence type="predicted"/>
<name>A0A433N3B7_CHLFR</name>
<feature type="transmembrane region" description="Helical" evidence="7">
    <location>
        <begin position="51"/>
        <end position="70"/>
    </location>
</feature>
<evidence type="ECO:0000256" key="4">
    <source>
        <dbReference type="ARBA" id="ARBA00022692"/>
    </source>
</evidence>
<dbReference type="EMBL" id="RSCJ01000024">
    <property type="protein sequence ID" value="RUR75571.1"/>
    <property type="molecule type" value="Genomic_DNA"/>
</dbReference>
<evidence type="ECO:0000256" key="1">
    <source>
        <dbReference type="ARBA" id="ARBA00004651"/>
    </source>
</evidence>
<dbReference type="GO" id="GO:0022857">
    <property type="term" value="F:transmembrane transporter activity"/>
    <property type="evidence" value="ECO:0007669"/>
    <property type="project" value="InterPro"/>
</dbReference>
<dbReference type="CDD" id="cd06173">
    <property type="entry name" value="MFS_MefA_like"/>
    <property type="match status" value="1"/>
</dbReference>
<feature type="transmembrane region" description="Helical" evidence="7">
    <location>
        <begin position="12"/>
        <end position="39"/>
    </location>
</feature>
<evidence type="ECO:0000256" key="3">
    <source>
        <dbReference type="ARBA" id="ARBA00022475"/>
    </source>
</evidence>
<protein>
    <recommendedName>
        <fullName evidence="10">MFS transporter</fullName>
    </recommendedName>
</protein>
<accession>A0A433N3B7</accession>
<evidence type="ECO:0000313" key="9">
    <source>
        <dbReference type="Proteomes" id="UP000268857"/>
    </source>
</evidence>
<dbReference type="Proteomes" id="UP000268857">
    <property type="component" value="Unassembled WGS sequence"/>
</dbReference>
<gene>
    <name evidence="8" type="ORF">PCC6912_48020</name>
</gene>
<feature type="transmembrane region" description="Helical" evidence="7">
    <location>
        <begin position="166"/>
        <end position="190"/>
    </location>
</feature>
<dbReference type="InterPro" id="IPR036259">
    <property type="entry name" value="MFS_trans_sf"/>
</dbReference>
<comment type="subcellular location">
    <subcellularLocation>
        <location evidence="1">Cell membrane</location>
        <topology evidence="1">Multi-pass membrane protein</topology>
    </subcellularLocation>
</comment>
<sequence>MTLEQQPKSLRTFTVIWLGQTASLIGSNMTSFALTIWAWQQTGEATPLSLIAFFTEVPILIASIFAGVLVDRYNRKFIMIGGDTVAALSTVIVLILFFTNQLAIWHLYIIGAANGLFGYFHGLAFSASQALLVSQQHYVRVGAMGSIRTFGSGVIAPALAGVLYPIVGLIGILLIDIATFAIAVSTLWIVRIPQPQREIENQESKVEGVWQELTFGFRYLWQRPSLMALQLFSLSFIFFDVASAVSEPMILARSNNNTAVLGMVGGAVGLGGLIGGILMMLWGGPKRRIHGLLIGRAFVFGFETMLGIWRSPSLWIGANFCAGLFKPLANSCEEAIWLSKVEPATQGRVFAASSLLTGLVVPLGLLISGPLADRFFEPAMQPGGMLVPIFGSIFGTGTGSGMALQFALFSFIVVLICLGSYAFPVLRDVEDRLPDHQASTS</sequence>
<comment type="caution">
    <text evidence="8">The sequence shown here is derived from an EMBL/GenBank/DDBJ whole genome shotgun (WGS) entry which is preliminary data.</text>
</comment>
<dbReference type="AlphaFoldDB" id="A0A433N3B7"/>
<feature type="transmembrane region" description="Helical" evidence="7">
    <location>
        <begin position="349"/>
        <end position="367"/>
    </location>
</feature>
<keyword evidence="5 7" id="KW-1133">Transmembrane helix</keyword>
<evidence type="ECO:0000256" key="7">
    <source>
        <dbReference type="SAM" id="Phobius"/>
    </source>
</evidence>
<dbReference type="PANTHER" id="PTHR43266">
    <property type="entry name" value="MACROLIDE-EFFLUX PROTEIN"/>
    <property type="match status" value="1"/>
</dbReference>
<evidence type="ECO:0008006" key="10">
    <source>
        <dbReference type="Google" id="ProtNLM"/>
    </source>
</evidence>
<feature type="transmembrane region" description="Helical" evidence="7">
    <location>
        <begin position="258"/>
        <end position="282"/>
    </location>
</feature>
<dbReference type="Pfam" id="PF07690">
    <property type="entry name" value="MFS_1"/>
    <property type="match status" value="1"/>
</dbReference>
<feature type="transmembrane region" description="Helical" evidence="7">
    <location>
        <begin position="403"/>
        <end position="423"/>
    </location>
</feature>
<dbReference type="PANTHER" id="PTHR43266:SF2">
    <property type="entry name" value="MAJOR FACILITATOR SUPERFAMILY (MFS) PROFILE DOMAIN-CONTAINING PROTEIN"/>
    <property type="match status" value="1"/>
</dbReference>
<organism evidence="8 9">
    <name type="scientific">Chlorogloeopsis fritschii PCC 6912</name>
    <dbReference type="NCBI Taxonomy" id="211165"/>
    <lineage>
        <taxon>Bacteria</taxon>
        <taxon>Bacillati</taxon>
        <taxon>Cyanobacteriota</taxon>
        <taxon>Cyanophyceae</taxon>
        <taxon>Nostocales</taxon>
        <taxon>Chlorogloeopsidaceae</taxon>
        <taxon>Chlorogloeopsis</taxon>
    </lineage>
</organism>
<keyword evidence="3" id="KW-1003">Cell membrane</keyword>
<dbReference type="Gene3D" id="1.20.1250.20">
    <property type="entry name" value="MFS general substrate transporter like domains"/>
    <property type="match status" value="1"/>
</dbReference>
<keyword evidence="4 7" id="KW-0812">Transmembrane</keyword>
<evidence type="ECO:0000313" key="8">
    <source>
        <dbReference type="EMBL" id="RUR75571.1"/>
    </source>
</evidence>
<feature type="transmembrane region" description="Helical" evidence="7">
    <location>
        <begin position="226"/>
        <end position="246"/>
    </location>
</feature>
<evidence type="ECO:0000256" key="6">
    <source>
        <dbReference type="ARBA" id="ARBA00023136"/>
    </source>
</evidence>
<feature type="transmembrane region" description="Helical" evidence="7">
    <location>
        <begin position="138"/>
        <end position="160"/>
    </location>
</feature>
<keyword evidence="6 7" id="KW-0472">Membrane</keyword>
<dbReference type="OrthoDB" id="9775268at2"/>
<dbReference type="STRING" id="211165.GCA_000317285_03765"/>
<reference evidence="8 9" key="1">
    <citation type="journal article" date="2019" name="Genome Biol. Evol.">
        <title>Day and night: Metabolic profiles and evolutionary relationships of six axenic non-marine cyanobacteria.</title>
        <authorList>
            <person name="Will S.E."/>
            <person name="Henke P."/>
            <person name="Boedeker C."/>
            <person name="Huang S."/>
            <person name="Brinkmann H."/>
            <person name="Rohde M."/>
            <person name="Jarek M."/>
            <person name="Friedl T."/>
            <person name="Seufert S."/>
            <person name="Schumacher M."/>
            <person name="Overmann J."/>
            <person name="Neumann-Schaal M."/>
            <person name="Petersen J."/>
        </authorList>
    </citation>
    <scope>NUCLEOTIDE SEQUENCE [LARGE SCALE GENOMIC DNA]</scope>
    <source>
        <strain evidence="8 9">PCC 6912</strain>
    </source>
</reference>